<dbReference type="Pfam" id="PF10184">
    <property type="entry name" value="DUF2358"/>
    <property type="match status" value="1"/>
</dbReference>
<dbReference type="PANTHER" id="PTHR34123:SF1">
    <property type="entry name" value="OS04G0578200 PROTEIN"/>
    <property type="match status" value="1"/>
</dbReference>
<sequence>MLAYDDDCVFADPFVSFSGTQRFVNNVSNLGGLMEDIKLNITDWEEGEGSLKASWTFSCILDLPWKPKLAAGGSTTHIFDEDSGLVVKHIEEWSVEPGKVAKSLLKPGMPYPTSKAEVFMMNVSEGDVKGVWFELSPLAFKFSAPVVALSLVANALTGDGPHLLPGGFEATAYSVATLAALTEVIKFIGQLI</sequence>
<gene>
    <name evidence="1" type="ORF">POBO1169_LOCUS11187</name>
</gene>
<dbReference type="SUPFAM" id="SSF54427">
    <property type="entry name" value="NTF2-like"/>
    <property type="match status" value="1"/>
</dbReference>
<dbReference type="AlphaFoldDB" id="A0A7S0RAZ7"/>
<dbReference type="EMBL" id="HBFA01022007">
    <property type="protein sequence ID" value="CAD8672115.1"/>
    <property type="molecule type" value="Transcribed_RNA"/>
</dbReference>
<proteinExistence type="predicted"/>
<dbReference type="InterPro" id="IPR018790">
    <property type="entry name" value="DUF2358"/>
</dbReference>
<protein>
    <submittedName>
        <fullName evidence="1">Uncharacterized protein</fullName>
    </submittedName>
</protein>
<accession>A0A7S0RAZ7</accession>
<organism evidence="1">
    <name type="scientific">Pyramimonas obovata</name>
    <dbReference type="NCBI Taxonomy" id="1411642"/>
    <lineage>
        <taxon>Eukaryota</taxon>
        <taxon>Viridiplantae</taxon>
        <taxon>Chlorophyta</taxon>
        <taxon>Pyramimonadophyceae</taxon>
        <taxon>Pyramimonadales</taxon>
        <taxon>Pyramimonadaceae</taxon>
        <taxon>Pyramimonas</taxon>
        <taxon>Pyramimonas incertae sedis</taxon>
    </lineage>
</organism>
<name>A0A7S0RAZ7_9CHLO</name>
<reference evidence="1" key="1">
    <citation type="submission" date="2021-01" db="EMBL/GenBank/DDBJ databases">
        <authorList>
            <person name="Corre E."/>
            <person name="Pelletier E."/>
            <person name="Niang G."/>
            <person name="Scheremetjew M."/>
            <person name="Finn R."/>
            <person name="Kale V."/>
            <person name="Holt S."/>
            <person name="Cochrane G."/>
            <person name="Meng A."/>
            <person name="Brown T."/>
            <person name="Cohen L."/>
        </authorList>
    </citation>
    <scope>NUCLEOTIDE SEQUENCE</scope>
    <source>
        <strain evidence="1">CCMP722</strain>
    </source>
</reference>
<dbReference type="InterPro" id="IPR032710">
    <property type="entry name" value="NTF2-like_dom_sf"/>
</dbReference>
<evidence type="ECO:0000313" key="1">
    <source>
        <dbReference type="EMBL" id="CAD8672115.1"/>
    </source>
</evidence>
<dbReference type="PANTHER" id="PTHR34123">
    <property type="entry name" value="OS04G0578200 PROTEIN"/>
    <property type="match status" value="1"/>
</dbReference>